<protein>
    <submittedName>
        <fullName evidence="1">Uncharacterized protein</fullName>
    </submittedName>
</protein>
<name>A0ABQ3SHW3_9ACTN</name>
<gene>
    <name evidence="1" type="ORF">Snoj_15450</name>
</gene>
<accession>A0ABQ3SHW3</accession>
<proteinExistence type="predicted"/>
<organism evidence="1 2">
    <name type="scientific">Streptomyces nojiriensis</name>
    <dbReference type="NCBI Taxonomy" id="66374"/>
    <lineage>
        <taxon>Bacteria</taxon>
        <taxon>Bacillati</taxon>
        <taxon>Actinomycetota</taxon>
        <taxon>Actinomycetes</taxon>
        <taxon>Kitasatosporales</taxon>
        <taxon>Streptomycetaceae</taxon>
        <taxon>Streptomyces</taxon>
    </lineage>
</organism>
<dbReference type="Proteomes" id="UP000613974">
    <property type="component" value="Unassembled WGS sequence"/>
</dbReference>
<keyword evidence="2" id="KW-1185">Reference proteome</keyword>
<evidence type="ECO:0000313" key="1">
    <source>
        <dbReference type="EMBL" id="GHI67627.1"/>
    </source>
</evidence>
<sequence>MPEAEVPGVPAAGASDSRILTLAHLGDSAASAAELRLWDVIKPHGPLAFRGRATGERIAQSVTIKEVAEG</sequence>
<evidence type="ECO:0000313" key="2">
    <source>
        <dbReference type="Proteomes" id="UP000613974"/>
    </source>
</evidence>
<dbReference type="EMBL" id="BNEC01000003">
    <property type="protein sequence ID" value="GHI67627.1"/>
    <property type="molecule type" value="Genomic_DNA"/>
</dbReference>
<comment type="caution">
    <text evidence="1">The sequence shown here is derived from an EMBL/GenBank/DDBJ whole genome shotgun (WGS) entry which is preliminary data.</text>
</comment>
<reference evidence="2" key="1">
    <citation type="submission" date="2023-07" db="EMBL/GenBank/DDBJ databases">
        <title>Whole genome shotgun sequence of Streptomyces nojiriensis NBRC 13794.</title>
        <authorList>
            <person name="Komaki H."/>
            <person name="Tamura T."/>
        </authorList>
    </citation>
    <scope>NUCLEOTIDE SEQUENCE [LARGE SCALE GENOMIC DNA]</scope>
    <source>
        <strain evidence="2">NBRC 13794</strain>
    </source>
</reference>